<dbReference type="SUPFAM" id="SSF161098">
    <property type="entry name" value="MetI-like"/>
    <property type="match status" value="1"/>
</dbReference>
<keyword evidence="2 7" id="KW-0813">Transport</keyword>
<keyword evidence="6 7" id="KW-0472">Membrane</keyword>
<reference evidence="9 10" key="1">
    <citation type="submission" date="2022-11" db="EMBL/GenBank/DDBJ databases">
        <title>Deinococcus ZS9-10, Low Temperature and Draught-tolerating, UV-resistant Bacteria from Continental Antarctica.</title>
        <authorList>
            <person name="Cheng L."/>
        </authorList>
    </citation>
    <scope>NUCLEOTIDE SEQUENCE [LARGE SCALE GENOMIC DNA]</scope>
    <source>
        <strain evidence="9 10">ZS9-10</strain>
    </source>
</reference>
<dbReference type="RefSeq" id="WP_317640811.1">
    <property type="nucleotide sequence ID" value="NZ_JAPMIV010000027.1"/>
</dbReference>
<evidence type="ECO:0000256" key="1">
    <source>
        <dbReference type="ARBA" id="ARBA00004651"/>
    </source>
</evidence>
<dbReference type="Proteomes" id="UP001276150">
    <property type="component" value="Unassembled WGS sequence"/>
</dbReference>
<keyword evidence="3" id="KW-1003">Cell membrane</keyword>
<dbReference type="InterPro" id="IPR051393">
    <property type="entry name" value="ABC_transporter_permease"/>
</dbReference>
<evidence type="ECO:0000259" key="8">
    <source>
        <dbReference type="PROSITE" id="PS50928"/>
    </source>
</evidence>
<evidence type="ECO:0000256" key="4">
    <source>
        <dbReference type="ARBA" id="ARBA00022692"/>
    </source>
</evidence>
<proteinExistence type="inferred from homology"/>
<dbReference type="PANTHER" id="PTHR30193">
    <property type="entry name" value="ABC TRANSPORTER PERMEASE PROTEIN"/>
    <property type="match status" value="1"/>
</dbReference>
<feature type="transmembrane region" description="Helical" evidence="7">
    <location>
        <begin position="118"/>
        <end position="138"/>
    </location>
</feature>
<keyword evidence="4 7" id="KW-0812">Transmembrane</keyword>
<gene>
    <name evidence="9" type="ORF">ORD21_12790</name>
</gene>
<dbReference type="PANTHER" id="PTHR30193:SF37">
    <property type="entry name" value="INNER MEMBRANE ABC TRANSPORTER PERMEASE PROTEIN YCJO"/>
    <property type="match status" value="1"/>
</dbReference>
<dbReference type="InterPro" id="IPR000515">
    <property type="entry name" value="MetI-like"/>
</dbReference>
<evidence type="ECO:0000313" key="10">
    <source>
        <dbReference type="Proteomes" id="UP001276150"/>
    </source>
</evidence>
<evidence type="ECO:0000256" key="2">
    <source>
        <dbReference type="ARBA" id="ARBA00022448"/>
    </source>
</evidence>
<evidence type="ECO:0000256" key="5">
    <source>
        <dbReference type="ARBA" id="ARBA00022989"/>
    </source>
</evidence>
<dbReference type="PROSITE" id="PS50928">
    <property type="entry name" value="ABC_TM1"/>
    <property type="match status" value="1"/>
</dbReference>
<sequence>MTTKAAPPVRRGGSMRRHQTRTAYIFLLVPLVFFLIVRFLPTFTALRLSLFDWNILKDVQPFVGTENYQRLVADEKFIQALKNTALYTVIGVPAQIALGLAVALMLNKIRALKGLFRALYFAPYVTPIVAAAWVWQWLFSPQFGPVNTFLIWLHITPQNFLNSPTQSLATTAALVVWQNLGFQIVLFLAGLAAIPRSYYEAAEIDGANGSQSFWKITFPLLNPTMVFSV</sequence>
<feature type="domain" description="ABC transmembrane type-1" evidence="8">
    <location>
        <begin position="81"/>
        <end position="229"/>
    </location>
</feature>
<keyword evidence="5 7" id="KW-1133">Transmembrane helix</keyword>
<accession>A0ABU4DUV7</accession>
<comment type="similarity">
    <text evidence="7">Belongs to the binding-protein-dependent transport system permease family.</text>
</comment>
<organism evidence="9 10">
    <name type="scientific">Deinococcus arenicola</name>
    <dbReference type="NCBI Taxonomy" id="2994950"/>
    <lineage>
        <taxon>Bacteria</taxon>
        <taxon>Thermotogati</taxon>
        <taxon>Deinococcota</taxon>
        <taxon>Deinococci</taxon>
        <taxon>Deinococcales</taxon>
        <taxon>Deinococcaceae</taxon>
        <taxon>Deinococcus</taxon>
    </lineage>
</organism>
<feature type="transmembrane region" description="Helical" evidence="7">
    <location>
        <begin position="85"/>
        <end position="106"/>
    </location>
</feature>
<evidence type="ECO:0000256" key="3">
    <source>
        <dbReference type="ARBA" id="ARBA00022475"/>
    </source>
</evidence>
<dbReference type="InterPro" id="IPR035906">
    <property type="entry name" value="MetI-like_sf"/>
</dbReference>
<feature type="transmembrane region" description="Helical" evidence="7">
    <location>
        <begin position="21"/>
        <end position="40"/>
    </location>
</feature>
<dbReference type="CDD" id="cd06261">
    <property type="entry name" value="TM_PBP2"/>
    <property type="match status" value="1"/>
</dbReference>
<comment type="subcellular location">
    <subcellularLocation>
        <location evidence="1 7">Cell membrane</location>
        <topology evidence="1 7">Multi-pass membrane protein</topology>
    </subcellularLocation>
</comment>
<name>A0ABU4DUV7_9DEIO</name>
<evidence type="ECO:0000313" key="9">
    <source>
        <dbReference type="EMBL" id="MDV6375469.1"/>
    </source>
</evidence>
<comment type="caution">
    <text evidence="9">The sequence shown here is derived from an EMBL/GenBank/DDBJ whole genome shotgun (WGS) entry which is preliminary data.</text>
</comment>
<dbReference type="EMBL" id="JAPMIV010000027">
    <property type="protein sequence ID" value="MDV6375469.1"/>
    <property type="molecule type" value="Genomic_DNA"/>
</dbReference>
<protein>
    <submittedName>
        <fullName evidence="9">Sugar ABC transporter permease</fullName>
    </submittedName>
</protein>
<feature type="transmembrane region" description="Helical" evidence="7">
    <location>
        <begin position="168"/>
        <end position="194"/>
    </location>
</feature>
<dbReference type="Gene3D" id="1.10.3720.10">
    <property type="entry name" value="MetI-like"/>
    <property type="match status" value="1"/>
</dbReference>
<dbReference type="Pfam" id="PF00528">
    <property type="entry name" value="BPD_transp_1"/>
    <property type="match status" value="1"/>
</dbReference>
<evidence type="ECO:0000256" key="6">
    <source>
        <dbReference type="ARBA" id="ARBA00023136"/>
    </source>
</evidence>
<feature type="non-terminal residue" evidence="9">
    <location>
        <position position="229"/>
    </location>
</feature>
<evidence type="ECO:0000256" key="7">
    <source>
        <dbReference type="RuleBase" id="RU363032"/>
    </source>
</evidence>
<keyword evidence="10" id="KW-1185">Reference proteome</keyword>